<dbReference type="Proteomes" id="UP001500503">
    <property type="component" value="Unassembled WGS sequence"/>
</dbReference>
<accession>A0ABP8P7Y1</accession>
<gene>
    <name evidence="2" type="ORF">GCM10023191_004840</name>
</gene>
<protein>
    <recommendedName>
        <fullName evidence="4">LppX_LprAFG lipoprotein</fullName>
    </recommendedName>
</protein>
<feature type="compositionally biased region" description="Low complexity" evidence="1">
    <location>
        <begin position="25"/>
        <end position="38"/>
    </location>
</feature>
<dbReference type="EMBL" id="BAABHF010000009">
    <property type="protein sequence ID" value="GAA4483352.1"/>
    <property type="molecule type" value="Genomic_DNA"/>
</dbReference>
<dbReference type="InterPro" id="IPR029046">
    <property type="entry name" value="LolA/LolB/LppX"/>
</dbReference>
<proteinExistence type="predicted"/>
<reference evidence="3" key="1">
    <citation type="journal article" date="2019" name="Int. J. Syst. Evol. Microbiol.">
        <title>The Global Catalogue of Microorganisms (GCM) 10K type strain sequencing project: providing services to taxonomists for standard genome sequencing and annotation.</title>
        <authorList>
            <consortium name="The Broad Institute Genomics Platform"/>
            <consortium name="The Broad Institute Genome Sequencing Center for Infectious Disease"/>
            <person name="Wu L."/>
            <person name="Ma J."/>
        </authorList>
    </citation>
    <scope>NUCLEOTIDE SEQUENCE [LARGE SCALE GENOMIC DNA]</scope>
    <source>
        <strain evidence="3">JCM 17933</strain>
    </source>
</reference>
<sequence>MAGAAAGLALTVSLTGCRTDGGGSDASDSGKPGSGKSSVHLTAAQEALGKAADKTADLKSFRATLSTSSVVSGRQTDLKGDLAFRLKPDPAMKLDVPAINTSGKTTDGFQEVFTGDTIYLKIPALAKRAGKPWVSFTTAEVSKATGVDVKGLQSQGRQADPALNAKMLTASKDVRKVGTETVGGVSTTHYQGTFALSDALSKLGTEQREEAQKIFNQAGLDKLNFSLWIDGRQLPRKITLTTPPGAKLKLDTAMNYVDFNKPVSIKAPAKSQVVDGLKLKGAGSNVPG</sequence>
<feature type="region of interest" description="Disordered" evidence="1">
    <location>
        <begin position="17"/>
        <end position="39"/>
    </location>
</feature>
<organism evidence="2 3">
    <name type="scientific">Actinoallomurus oryzae</name>
    <dbReference type="NCBI Taxonomy" id="502180"/>
    <lineage>
        <taxon>Bacteria</taxon>
        <taxon>Bacillati</taxon>
        <taxon>Actinomycetota</taxon>
        <taxon>Actinomycetes</taxon>
        <taxon>Streptosporangiales</taxon>
        <taxon>Thermomonosporaceae</taxon>
        <taxon>Actinoallomurus</taxon>
    </lineage>
</organism>
<dbReference type="SUPFAM" id="SSF89392">
    <property type="entry name" value="Prokaryotic lipoproteins and lipoprotein localization factors"/>
    <property type="match status" value="1"/>
</dbReference>
<comment type="caution">
    <text evidence="2">The sequence shown here is derived from an EMBL/GenBank/DDBJ whole genome shotgun (WGS) entry which is preliminary data.</text>
</comment>
<dbReference type="Gene3D" id="2.50.20.20">
    <property type="match status" value="1"/>
</dbReference>
<evidence type="ECO:0000313" key="2">
    <source>
        <dbReference type="EMBL" id="GAA4483352.1"/>
    </source>
</evidence>
<evidence type="ECO:0008006" key="4">
    <source>
        <dbReference type="Google" id="ProtNLM"/>
    </source>
</evidence>
<name>A0ABP8P7Y1_9ACTN</name>
<evidence type="ECO:0000313" key="3">
    <source>
        <dbReference type="Proteomes" id="UP001500503"/>
    </source>
</evidence>
<keyword evidence="3" id="KW-1185">Reference proteome</keyword>
<evidence type="ECO:0000256" key="1">
    <source>
        <dbReference type="SAM" id="MobiDB-lite"/>
    </source>
</evidence>